<reference evidence="3 4" key="1">
    <citation type="journal article" date="2016" name="Front. Microbiol.">
        <title>Comprehensive Phylogenetic Analysis of Bovine Non-aureus Staphylococci Species Based on Whole-Genome Sequencing.</title>
        <authorList>
            <person name="Naushad S."/>
            <person name="Barkema H.W."/>
            <person name="Luby C."/>
            <person name="Condas L.A."/>
            <person name="Nobrega D.B."/>
            <person name="Carson D.A."/>
            <person name="De Buck J."/>
        </authorList>
    </citation>
    <scope>NUCLEOTIDE SEQUENCE [LARGE SCALE GENOMIC DNA]</scope>
    <source>
        <strain evidence="3 4">SNUC 4554</strain>
    </source>
</reference>
<comment type="similarity">
    <text evidence="1">Belongs to the flavin monoamine oxidase family.</text>
</comment>
<name>A0A418IFN9_9STAP</name>
<dbReference type="Pfam" id="PF01593">
    <property type="entry name" value="Amino_oxidase"/>
    <property type="match status" value="1"/>
</dbReference>
<organism evidence="3 4">
    <name type="scientific">Staphylococcus shinii</name>
    <dbReference type="NCBI Taxonomy" id="2912228"/>
    <lineage>
        <taxon>Bacteria</taxon>
        <taxon>Bacillati</taxon>
        <taxon>Bacillota</taxon>
        <taxon>Bacilli</taxon>
        <taxon>Bacillales</taxon>
        <taxon>Staphylococcaceae</taxon>
        <taxon>Staphylococcus</taxon>
    </lineage>
</organism>
<dbReference type="SUPFAM" id="SSF54373">
    <property type="entry name" value="FAD-linked reductases, C-terminal domain"/>
    <property type="match status" value="1"/>
</dbReference>
<accession>A0A418IFN9</accession>
<gene>
    <name evidence="3" type="ORF">BU112_07110</name>
</gene>
<dbReference type="GO" id="GO:0016491">
    <property type="term" value="F:oxidoreductase activity"/>
    <property type="evidence" value="ECO:0007669"/>
    <property type="project" value="InterPro"/>
</dbReference>
<dbReference type="PANTHER" id="PTHR43563:SF14">
    <property type="entry name" value="AMINE OXIDASE"/>
    <property type="match status" value="1"/>
</dbReference>
<evidence type="ECO:0000259" key="2">
    <source>
        <dbReference type="Pfam" id="PF01593"/>
    </source>
</evidence>
<dbReference type="EMBL" id="QXUF01000041">
    <property type="protein sequence ID" value="RIN00990.1"/>
    <property type="molecule type" value="Genomic_DNA"/>
</dbReference>
<dbReference type="Pfam" id="PF13450">
    <property type="entry name" value="NAD_binding_8"/>
    <property type="match status" value="1"/>
</dbReference>
<dbReference type="PANTHER" id="PTHR43563">
    <property type="entry name" value="AMINE OXIDASE"/>
    <property type="match status" value="1"/>
</dbReference>
<dbReference type="Proteomes" id="UP000286317">
    <property type="component" value="Unassembled WGS sequence"/>
</dbReference>
<dbReference type="InterPro" id="IPR002937">
    <property type="entry name" value="Amino_oxidase"/>
</dbReference>
<evidence type="ECO:0000256" key="1">
    <source>
        <dbReference type="ARBA" id="ARBA00005995"/>
    </source>
</evidence>
<dbReference type="InterPro" id="IPR036188">
    <property type="entry name" value="FAD/NAD-bd_sf"/>
</dbReference>
<protein>
    <submittedName>
        <fullName evidence="3">Amine oxidase</fullName>
    </submittedName>
</protein>
<dbReference type="InterPro" id="IPR050703">
    <property type="entry name" value="Flavin_MAO"/>
</dbReference>
<evidence type="ECO:0000313" key="3">
    <source>
        <dbReference type="EMBL" id="RIN00990.1"/>
    </source>
</evidence>
<feature type="domain" description="Amine oxidase" evidence="2">
    <location>
        <begin position="93"/>
        <end position="351"/>
    </location>
</feature>
<dbReference type="AlphaFoldDB" id="A0A418IFN9"/>
<keyword evidence="4" id="KW-1185">Reference proteome</keyword>
<evidence type="ECO:0000313" key="4">
    <source>
        <dbReference type="Proteomes" id="UP000286317"/>
    </source>
</evidence>
<dbReference type="SUPFAM" id="SSF51905">
    <property type="entry name" value="FAD/NAD(P)-binding domain"/>
    <property type="match status" value="1"/>
</dbReference>
<proteinExistence type="inferred from homology"/>
<comment type="caution">
    <text evidence="3">The sequence shown here is derived from an EMBL/GenBank/DDBJ whole genome shotgun (WGS) entry which is preliminary data.</text>
</comment>
<sequence length="363" mass="41125">MCILTKVLIIGGGVSGLRLGSLLAKEDISFKILESRERVGGRVLTHNQDNNYFDLGPTWFWPDTEKTITNLITELNIPTIEQYNEGFSLLELSKHQTPKYVESSELNNKSRRIVGGISALVNVLKDSISTSNIELNKKVTSVIKNKNGTITVNTYDELKNNRINYNADILVLTLPPRLLLENISFKPSLPENIQIDLLSKPTWMGAQAKIVVTFDKAFWRDVNLSGNVVSWAGPLREIYDASTERDESALFGFFSLPPSIRNQYDKEAIHNKVIDQLVRLFGPKAKYYNNIFYKDWSQDKHTVTEGDKLNIESFPSYGQPPKYAENVIFSGTEYDEQHGGHLEGALSSSEKAYYKIKKLMSYK</sequence>
<dbReference type="Gene3D" id="3.50.50.60">
    <property type="entry name" value="FAD/NAD(P)-binding domain"/>
    <property type="match status" value="2"/>
</dbReference>